<evidence type="ECO:0000313" key="2">
    <source>
        <dbReference type="EMBL" id="WNG52122.1"/>
    </source>
</evidence>
<accession>A0ABY9X9Q0</accession>
<evidence type="ECO:0000256" key="1">
    <source>
        <dbReference type="SAM" id="Phobius"/>
    </source>
</evidence>
<protein>
    <submittedName>
        <fullName evidence="2">Uncharacterized protein</fullName>
    </submittedName>
</protein>
<sequence length="368" mass="40392">MRSEDMKQALEDTALLWLLLLVIAFIHGAEAVGLELPLIERTILWRLQQDPGISAGIAAFIVGILLVLRPGGGEHRARRARYVLVVLGAVGLVSLLGFDVALGNTFLLTAVHLYRRYARKKREGETPAPAAALSVGPKVSLLTILIPVCAALLATLITSKIQSGYFLPPAPEKRFLRARHFTSATPVLSEPAGQAPRTLTVHPRLTREQVRQSYWKEGGGWSVGKVLYDLERRGKLEGLPVTDERRLQALLEPALATGLLVTPEGRSAVEHGLWGIVAEAEGREGARRLFLSLGAGEPTGAFSPYYHFLFEEPAEGGPLRLLEAQHYFPSSSGYEGIEPPGLFIIYLLLFLLLSLLVSFWWVSRKRAT</sequence>
<name>A0ABY9X9Q0_9BACT</name>
<dbReference type="EMBL" id="CP043494">
    <property type="protein sequence ID" value="WNG52122.1"/>
    <property type="molecule type" value="Genomic_DNA"/>
</dbReference>
<proteinExistence type="predicted"/>
<keyword evidence="1" id="KW-0472">Membrane</keyword>
<feature type="transmembrane region" description="Helical" evidence="1">
    <location>
        <begin position="80"/>
        <end position="98"/>
    </location>
</feature>
<feature type="transmembrane region" description="Helical" evidence="1">
    <location>
        <begin position="52"/>
        <end position="68"/>
    </location>
</feature>
<gene>
    <name evidence="2" type="ORF">F0U60_54475</name>
</gene>
<organism evidence="2 3">
    <name type="scientific">Archangium minus</name>
    <dbReference type="NCBI Taxonomy" id="83450"/>
    <lineage>
        <taxon>Bacteria</taxon>
        <taxon>Pseudomonadati</taxon>
        <taxon>Myxococcota</taxon>
        <taxon>Myxococcia</taxon>
        <taxon>Myxococcales</taxon>
        <taxon>Cystobacterineae</taxon>
        <taxon>Archangiaceae</taxon>
        <taxon>Archangium</taxon>
    </lineage>
</organism>
<dbReference type="Proteomes" id="UP001611383">
    <property type="component" value="Chromosome"/>
</dbReference>
<dbReference type="RefSeq" id="WP_395812517.1">
    <property type="nucleotide sequence ID" value="NZ_CP043494.1"/>
</dbReference>
<reference evidence="2 3" key="1">
    <citation type="submission" date="2019-08" db="EMBL/GenBank/DDBJ databases">
        <title>Archangium and Cystobacter genomes.</title>
        <authorList>
            <person name="Chen I.-C.K."/>
            <person name="Wielgoss S."/>
        </authorList>
    </citation>
    <scope>NUCLEOTIDE SEQUENCE [LARGE SCALE GENOMIC DNA]</scope>
    <source>
        <strain evidence="2 3">Cbm 6</strain>
    </source>
</reference>
<keyword evidence="1" id="KW-1133">Transmembrane helix</keyword>
<feature type="transmembrane region" description="Helical" evidence="1">
    <location>
        <begin position="341"/>
        <end position="362"/>
    </location>
</feature>
<keyword evidence="3" id="KW-1185">Reference proteome</keyword>
<keyword evidence="1" id="KW-0812">Transmembrane</keyword>
<evidence type="ECO:0000313" key="3">
    <source>
        <dbReference type="Proteomes" id="UP001611383"/>
    </source>
</evidence>